<comment type="subunit">
    <text evidence="3">Component of the cytochrome c oxidase (complex IV, CIV), a multisubunit enzyme composed of a catalytic core of 3 subunits and several supernumerary subunits. The complex exists as a monomer or a dimer and forms supercomplexes (SCs) in the inner mitochondrial membrane with ubiquinol-cytochrome c oxidoreductase (cytochrome b-c1 complex, complex III, CIII).</text>
</comment>
<dbReference type="GO" id="GO:0005739">
    <property type="term" value="C:mitochondrion"/>
    <property type="evidence" value="ECO:0007669"/>
    <property type="project" value="TreeGrafter"/>
</dbReference>
<dbReference type="Gene3D" id="1.10.287.70">
    <property type="match status" value="1"/>
</dbReference>
<evidence type="ECO:0000256" key="1">
    <source>
        <dbReference type="ARBA" id="ARBA00004141"/>
    </source>
</evidence>
<dbReference type="GO" id="GO:0004129">
    <property type="term" value="F:cytochrome-c oxidase activity"/>
    <property type="evidence" value="ECO:0007669"/>
    <property type="project" value="InterPro"/>
</dbReference>
<feature type="transmembrane region" description="Helical" evidence="10">
    <location>
        <begin position="43"/>
        <end position="60"/>
    </location>
</feature>
<evidence type="ECO:0000259" key="11">
    <source>
        <dbReference type="PROSITE" id="PS50253"/>
    </source>
</evidence>
<evidence type="ECO:0000256" key="5">
    <source>
        <dbReference type="ARBA" id="ARBA00022692"/>
    </source>
</evidence>
<dbReference type="InterPro" id="IPR000298">
    <property type="entry name" value="Cyt_c_oxidase-like_su3"/>
</dbReference>
<dbReference type="EMBL" id="MK951662">
    <property type="protein sequence ID" value="QHZ87436.1"/>
    <property type="molecule type" value="Genomic_DNA"/>
</dbReference>
<comment type="similarity">
    <text evidence="2 9">Belongs to the cytochrome c oxidase subunit 3 family.</text>
</comment>
<dbReference type="PANTHER" id="PTHR11403">
    <property type="entry name" value="CYTOCHROME C OXIDASE SUBUNIT III"/>
    <property type="match status" value="1"/>
</dbReference>
<feature type="transmembrane region" description="Helical" evidence="10">
    <location>
        <begin position="241"/>
        <end position="261"/>
    </location>
</feature>
<feature type="domain" description="Heme-copper oxidase subunit III family profile" evidence="11">
    <location>
        <begin position="5"/>
        <end position="262"/>
    </location>
</feature>
<keyword evidence="5 9" id="KW-0812">Transmembrane</keyword>
<keyword evidence="6" id="KW-1278">Translocase</keyword>
<gene>
    <name evidence="12" type="primary">cox3</name>
</gene>
<evidence type="ECO:0000256" key="3">
    <source>
        <dbReference type="ARBA" id="ARBA00011164"/>
    </source>
</evidence>
<feature type="transmembrane region" description="Helical" evidence="10">
    <location>
        <begin position="80"/>
        <end position="103"/>
    </location>
</feature>
<feature type="transmembrane region" description="Helical" evidence="10">
    <location>
        <begin position="163"/>
        <end position="183"/>
    </location>
</feature>
<dbReference type="Pfam" id="PF00510">
    <property type="entry name" value="COX3"/>
    <property type="match status" value="1"/>
</dbReference>
<dbReference type="AlphaFoldDB" id="A0A6C0R1R9"/>
<sequence length="283" mass="32680">MSNHNNHPYHLVDQSPWPLTGAIGAMMMTTGMVKWFHTYNNDLLIISTSVLILTMIQWWRDVTREGTFQGLHTYPVVIGLRWGMILFITSEVLFFVSFFWAYFHSSLSPTVEIGSMWPPKGISPFDPMSIPMLNTSILLASGVTVTWAHHSLMQGNHSQGMQGLFFTVLLGIYFTILQAYEYIEAPFTIADSVYGSTFFMATGFHGIHVIIGTMFLSACLMRHSMKHFSESHHFGFEAAAWYWHFVDVVWLFLYISIYWWGSYLSNMKVYLTSNQKVWKFQDK</sequence>
<evidence type="ECO:0000256" key="7">
    <source>
        <dbReference type="ARBA" id="ARBA00022989"/>
    </source>
</evidence>
<dbReference type="GO" id="GO:0031967">
    <property type="term" value="C:organelle envelope"/>
    <property type="evidence" value="ECO:0007669"/>
    <property type="project" value="UniProtKB-ARBA"/>
</dbReference>
<dbReference type="FunFam" id="1.20.120.80:FF:000002">
    <property type="entry name" value="Cytochrome c oxidase subunit 3"/>
    <property type="match status" value="1"/>
</dbReference>
<dbReference type="PROSITE" id="PS50253">
    <property type="entry name" value="COX3"/>
    <property type="match status" value="1"/>
</dbReference>
<proteinExistence type="inferred from homology"/>
<dbReference type="PANTHER" id="PTHR11403:SF7">
    <property type="entry name" value="CYTOCHROME C OXIDASE SUBUNIT 3"/>
    <property type="match status" value="1"/>
</dbReference>
<evidence type="ECO:0000256" key="6">
    <source>
        <dbReference type="ARBA" id="ARBA00022967"/>
    </source>
</evidence>
<evidence type="ECO:0000256" key="8">
    <source>
        <dbReference type="ARBA" id="ARBA00023136"/>
    </source>
</evidence>
<accession>A0A6C0R1R9</accession>
<protein>
    <recommendedName>
        <fullName evidence="4 9">Cytochrome c oxidase subunit 3</fullName>
    </recommendedName>
</protein>
<keyword evidence="9 12" id="KW-0496">Mitochondrion</keyword>
<dbReference type="InterPro" id="IPR035973">
    <property type="entry name" value="Cyt_c_oxidase_su3-like_sf"/>
</dbReference>
<evidence type="ECO:0000256" key="9">
    <source>
        <dbReference type="RuleBase" id="RU003375"/>
    </source>
</evidence>
<dbReference type="InterPro" id="IPR033945">
    <property type="entry name" value="Cyt_c_oxase_su3_dom"/>
</dbReference>
<name>A0A6C0R1R9_9ODON</name>
<dbReference type="GO" id="GO:0006123">
    <property type="term" value="P:mitochondrial electron transport, cytochrome c to oxygen"/>
    <property type="evidence" value="ECO:0007669"/>
    <property type="project" value="UniProtKB-ARBA"/>
</dbReference>
<dbReference type="CDD" id="cd01665">
    <property type="entry name" value="Cyt_c_Oxidase_III"/>
    <property type="match status" value="1"/>
</dbReference>
<evidence type="ECO:0000256" key="10">
    <source>
        <dbReference type="SAM" id="Phobius"/>
    </source>
</evidence>
<dbReference type="InterPro" id="IPR024791">
    <property type="entry name" value="Cyt_c/ubiquinol_Oxase_su3"/>
</dbReference>
<evidence type="ECO:0000313" key="12">
    <source>
        <dbReference type="EMBL" id="QHZ87436.1"/>
    </source>
</evidence>
<dbReference type="FunFam" id="1.10.287.70:FF:000082">
    <property type="entry name" value="Cytochrome c oxidase subunit 3"/>
    <property type="match status" value="1"/>
</dbReference>
<dbReference type="InterPro" id="IPR013833">
    <property type="entry name" value="Cyt_c_oxidase_su3_a-hlx"/>
</dbReference>
<dbReference type="SUPFAM" id="SSF81452">
    <property type="entry name" value="Cytochrome c oxidase subunit III-like"/>
    <property type="match status" value="1"/>
</dbReference>
<organism evidence="12">
    <name type="scientific">Orthetrum melania</name>
    <dbReference type="NCBI Taxonomy" id="257707"/>
    <lineage>
        <taxon>Eukaryota</taxon>
        <taxon>Metazoa</taxon>
        <taxon>Ecdysozoa</taxon>
        <taxon>Arthropoda</taxon>
        <taxon>Hexapoda</taxon>
        <taxon>Insecta</taxon>
        <taxon>Pterygota</taxon>
        <taxon>Palaeoptera</taxon>
        <taxon>Odonata</taxon>
        <taxon>Epiprocta</taxon>
        <taxon>Anisoptera</taxon>
        <taxon>Libelluloidea</taxon>
        <taxon>Libellulidae</taxon>
        <taxon>Orthetrum</taxon>
    </lineage>
</organism>
<comment type="function">
    <text evidence="9">Component of the cytochrome c oxidase, the last enzyme in the mitochondrial electron transport chain which drives oxidative phosphorylation. The respiratory chain contains 3 multisubunit complexes succinate dehydrogenase (complex II, CII), ubiquinol-cytochrome c oxidoreductase (cytochrome b-c1 complex, complex III, CIII) and cytochrome c oxidase (complex IV, CIV), that cooperate to transfer electrons derived from NADH and succinate to molecular oxygen, creating an electrochemical gradient over the inner membrane that drives transmembrane transport and the ATP synthase. Cytochrome c oxidase is the component of the respiratory chain that catalyzes the reduction of oxygen to water. Electrons originating from reduced cytochrome c in the intermembrane space (IMS) are transferred via the dinuclear copper A center (CU(A)) of subunit 2 and heme A of subunit 1 to the active site in subunit 1, a binuclear center (BNC) formed by heme A3 and copper B (CU(B)). The BNC reduces molecular oxygen to 2 water molecules using 4 electrons from cytochrome c in the IMS and 4 protons from the mitochondrial matrix.</text>
</comment>
<reference evidence="12" key="1">
    <citation type="journal article" date="2019" name="Sci. Rep.">
        <title>The mitochondrial genomes of palaeopteran insects and insights into the early insect relationships.</title>
        <authorList>
            <person name="Song N."/>
            <person name="Li X."/>
            <person name="Yin X."/>
            <person name="Li X."/>
            <person name="Yin J."/>
            <person name="Pan P."/>
        </authorList>
    </citation>
    <scope>NUCLEOTIDE SEQUENCE</scope>
</reference>
<dbReference type="GO" id="GO:0045277">
    <property type="term" value="C:respiratory chain complex IV"/>
    <property type="evidence" value="ECO:0007669"/>
    <property type="project" value="UniProtKB-ARBA"/>
</dbReference>
<keyword evidence="7 10" id="KW-1133">Transmembrane helix</keyword>
<evidence type="ECO:0000256" key="2">
    <source>
        <dbReference type="ARBA" id="ARBA00010581"/>
    </source>
</evidence>
<geneLocation type="mitochondrion" evidence="12"/>
<dbReference type="Gene3D" id="1.20.120.80">
    <property type="entry name" value="Cytochrome c oxidase, subunit III, four-helix bundle"/>
    <property type="match status" value="1"/>
</dbReference>
<dbReference type="GO" id="GO:0031090">
    <property type="term" value="C:organelle membrane"/>
    <property type="evidence" value="ECO:0007669"/>
    <property type="project" value="UniProtKB-ARBA"/>
</dbReference>
<keyword evidence="8 10" id="KW-0472">Membrane</keyword>
<evidence type="ECO:0000256" key="4">
    <source>
        <dbReference type="ARBA" id="ARBA00015944"/>
    </source>
</evidence>
<feature type="transmembrane region" description="Helical" evidence="10">
    <location>
        <begin position="198"/>
        <end position="220"/>
    </location>
</feature>
<comment type="subcellular location">
    <subcellularLocation>
        <location evidence="1">Membrane</location>
        <topology evidence="1">Multi-pass membrane protein</topology>
    </subcellularLocation>
</comment>